<sequence>MKLSQVIDVLEKFGPLCYAEKWDNVGLLIEPTAVDVKKILLTNDLTENVMKEAVEKQCNMIISYHPPIFQGLKRITSSQWKERIVIGCLENKIALYSPHTIWDAIENGTSEWLAESLPISSIKPVISNLLNPNFGAGRVCEVNGPLTLRDAIEKIKVHTDVNDVRVAISYSGSLDSEIKTFGCCPGSGASVLKEIKEPIDLFITGEMSHHELLDAVSNNKHVIMLNHSNSERGYLKYFAPHLINLLKSPEIEILVSTVDTDPLKTV</sequence>
<evidence type="ECO:0000256" key="3">
    <source>
        <dbReference type="PIRSR" id="PIRSR602678-1"/>
    </source>
</evidence>
<dbReference type="GO" id="GO:0046872">
    <property type="term" value="F:metal ion binding"/>
    <property type="evidence" value="ECO:0007669"/>
    <property type="project" value="UniProtKB-KW"/>
</dbReference>
<dbReference type="NCBIfam" id="TIGR00486">
    <property type="entry name" value="YbgI_SA1388"/>
    <property type="match status" value="1"/>
</dbReference>
<evidence type="ECO:0000313" key="4">
    <source>
        <dbReference type="EMBL" id="KAG5683917.1"/>
    </source>
</evidence>
<gene>
    <name evidence="4" type="ORF">PVAND_013175</name>
</gene>
<dbReference type="Proteomes" id="UP001107558">
    <property type="component" value="Chromosome 1"/>
</dbReference>
<comment type="similarity">
    <text evidence="1">Belongs to the GTP cyclohydrolase I type 2/NIF3 family.</text>
</comment>
<dbReference type="PANTHER" id="PTHR13799">
    <property type="entry name" value="NGG1 INTERACTING FACTOR 3"/>
    <property type="match status" value="1"/>
</dbReference>
<evidence type="ECO:0000256" key="1">
    <source>
        <dbReference type="ARBA" id="ARBA00006964"/>
    </source>
</evidence>
<dbReference type="Pfam" id="PF01784">
    <property type="entry name" value="DUF34_NIF3"/>
    <property type="match status" value="1"/>
</dbReference>
<dbReference type="SUPFAM" id="SSF102705">
    <property type="entry name" value="NIF3 (NGG1p interacting factor 3)-like"/>
    <property type="match status" value="1"/>
</dbReference>
<feature type="binding site" evidence="3">
    <location>
        <position position="227"/>
    </location>
    <ligand>
        <name>a divalent metal cation</name>
        <dbReference type="ChEBI" id="CHEBI:60240"/>
        <label>1</label>
    </ligand>
</feature>
<proteinExistence type="inferred from homology"/>
<comment type="caution">
    <text evidence="4">The sequence shown here is derived from an EMBL/GenBank/DDBJ whole genome shotgun (WGS) entry which is preliminary data.</text>
</comment>
<dbReference type="InterPro" id="IPR036069">
    <property type="entry name" value="DUF34/NIF3_sf"/>
</dbReference>
<feature type="binding site" evidence="3">
    <location>
        <position position="103"/>
    </location>
    <ligand>
        <name>a divalent metal cation</name>
        <dbReference type="ChEBI" id="CHEBI:60240"/>
        <label>1</label>
    </ligand>
</feature>
<dbReference type="OrthoDB" id="3345469at2759"/>
<reference evidence="4" key="1">
    <citation type="submission" date="2021-03" db="EMBL/GenBank/DDBJ databases">
        <title>Chromosome level genome of the anhydrobiotic midge Polypedilum vanderplanki.</title>
        <authorList>
            <person name="Yoshida Y."/>
            <person name="Kikawada T."/>
            <person name="Gusev O."/>
        </authorList>
    </citation>
    <scope>NUCLEOTIDE SEQUENCE</scope>
    <source>
        <strain evidence="4">NIAS01</strain>
        <tissue evidence="4">Whole body or cell culture</tissue>
    </source>
</reference>
<dbReference type="InterPro" id="IPR002678">
    <property type="entry name" value="DUF34/NIF3"/>
</dbReference>
<dbReference type="AlphaFoldDB" id="A0A9J6CPK5"/>
<keyword evidence="5" id="KW-1185">Reference proteome</keyword>
<protein>
    <recommendedName>
        <fullName evidence="2">NIF3-like protein 1</fullName>
    </recommendedName>
</protein>
<dbReference type="EMBL" id="JADBJN010000001">
    <property type="protein sequence ID" value="KAG5683917.1"/>
    <property type="molecule type" value="Genomic_DNA"/>
</dbReference>
<feature type="binding site" evidence="3">
    <location>
        <position position="65"/>
    </location>
    <ligand>
        <name>a divalent metal cation</name>
        <dbReference type="ChEBI" id="CHEBI:60240"/>
        <label>1</label>
    </ligand>
</feature>
<dbReference type="PANTHER" id="PTHR13799:SF13">
    <property type="entry name" value="NIF3-LIKE PROTEIN 1"/>
    <property type="match status" value="1"/>
</dbReference>
<keyword evidence="3" id="KW-0479">Metal-binding</keyword>
<accession>A0A9J6CPK5</accession>
<feature type="binding site" evidence="3">
    <location>
        <position position="231"/>
    </location>
    <ligand>
        <name>a divalent metal cation</name>
        <dbReference type="ChEBI" id="CHEBI:60240"/>
        <label>1</label>
    </ligand>
</feature>
<dbReference type="Gene3D" id="3.40.1390.30">
    <property type="entry name" value="NIF3 (NGG1p interacting factor 3)-like"/>
    <property type="match status" value="1"/>
</dbReference>
<evidence type="ECO:0000256" key="2">
    <source>
        <dbReference type="ARBA" id="ARBA00019069"/>
    </source>
</evidence>
<dbReference type="FunFam" id="3.40.1390.30:FF:000001">
    <property type="entry name" value="GTP cyclohydrolase 1 type 2"/>
    <property type="match status" value="1"/>
</dbReference>
<organism evidence="4 5">
    <name type="scientific">Polypedilum vanderplanki</name>
    <name type="common">Sleeping chironomid midge</name>
    <dbReference type="NCBI Taxonomy" id="319348"/>
    <lineage>
        <taxon>Eukaryota</taxon>
        <taxon>Metazoa</taxon>
        <taxon>Ecdysozoa</taxon>
        <taxon>Arthropoda</taxon>
        <taxon>Hexapoda</taxon>
        <taxon>Insecta</taxon>
        <taxon>Pterygota</taxon>
        <taxon>Neoptera</taxon>
        <taxon>Endopterygota</taxon>
        <taxon>Diptera</taxon>
        <taxon>Nematocera</taxon>
        <taxon>Chironomoidea</taxon>
        <taxon>Chironomidae</taxon>
        <taxon>Chironominae</taxon>
        <taxon>Polypedilum</taxon>
        <taxon>Polypedilum</taxon>
    </lineage>
</organism>
<evidence type="ECO:0000313" key="5">
    <source>
        <dbReference type="Proteomes" id="UP001107558"/>
    </source>
</evidence>
<dbReference type="GO" id="GO:0005739">
    <property type="term" value="C:mitochondrion"/>
    <property type="evidence" value="ECO:0007669"/>
    <property type="project" value="TreeGrafter"/>
</dbReference>
<name>A0A9J6CPK5_POLVA</name>